<gene>
    <name evidence="1" type="ORF">V1517DRAFT_170199</name>
</gene>
<proteinExistence type="predicted"/>
<protein>
    <submittedName>
        <fullName evidence="1">General substrate transporter</fullName>
    </submittedName>
</protein>
<dbReference type="EMBL" id="MU970095">
    <property type="protein sequence ID" value="KAK9321571.1"/>
    <property type="molecule type" value="Genomic_DNA"/>
</dbReference>
<name>A0ACC3TKT5_9ASCO</name>
<dbReference type="Proteomes" id="UP001489719">
    <property type="component" value="Unassembled WGS sequence"/>
</dbReference>
<accession>A0ACC3TKT5</accession>
<evidence type="ECO:0000313" key="2">
    <source>
        <dbReference type="Proteomes" id="UP001489719"/>
    </source>
</evidence>
<reference evidence="2" key="1">
    <citation type="journal article" date="2024" name="Front. Bioeng. Biotechnol.">
        <title>Genome-scale model development and genomic sequencing of the oleaginous clade Lipomyces.</title>
        <authorList>
            <person name="Czajka J.J."/>
            <person name="Han Y."/>
            <person name="Kim J."/>
            <person name="Mondo S.J."/>
            <person name="Hofstad B.A."/>
            <person name="Robles A."/>
            <person name="Haridas S."/>
            <person name="Riley R."/>
            <person name="LaButti K."/>
            <person name="Pangilinan J."/>
            <person name="Andreopoulos W."/>
            <person name="Lipzen A."/>
            <person name="Yan J."/>
            <person name="Wang M."/>
            <person name="Ng V."/>
            <person name="Grigoriev I.V."/>
            <person name="Spatafora J.W."/>
            <person name="Magnuson J.K."/>
            <person name="Baker S.E."/>
            <person name="Pomraning K.R."/>
        </authorList>
    </citation>
    <scope>NUCLEOTIDE SEQUENCE [LARGE SCALE GENOMIC DNA]</scope>
    <source>
        <strain evidence="2">CBS 10300</strain>
    </source>
</reference>
<evidence type="ECO:0000313" key="1">
    <source>
        <dbReference type="EMBL" id="KAK9321571.1"/>
    </source>
</evidence>
<keyword evidence="2" id="KW-1185">Reference proteome</keyword>
<organism evidence="1 2">
    <name type="scientific">Lipomyces orientalis</name>
    <dbReference type="NCBI Taxonomy" id="1233043"/>
    <lineage>
        <taxon>Eukaryota</taxon>
        <taxon>Fungi</taxon>
        <taxon>Dikarya</taxon>
        <taxon>Ascomycota</taxon>
        <taxon>Saccharomycotina</taxon>
        <taxon>Lipomycetes</taxon>
        <taxon>Lipomycetales</taxon>
        <taxon>Lipomycetaceae</taxon>
        <taxon>Lipomyces</taxon>
    </lineage>
</organism>
<comment type="caution">
    <text evidence="1">The sequence shown here is derived from an EMBL/GenBank/DDBJ whole genome shotgun (WGS) entry which is preliminary data.</text>
</comment>
<sequence>MFVIGSILQAASYGIPQMTIGRFIVGLGIGQASMVAPVYIVEMSPARLRGRMVVIDNLALNCGQCIGIALSIAFQHTTHGWRYSVGLGAAPALLLLGLCLFIPETPRYLIMKDKLDTAAKVISKIYPKATQQEVSDKVQLIRLQLFEDLGHKQMSTKQSFKLLYFDRGNLRALIVGCGIVAINQFAGTNAFLYYAPILFSLVGFDDPLTVSIVVSGTNFLFGFIPLKFVDTFGRRRMLLWTMWIVPLSLCVGAVAMSYIPIGSDLVLEDKRTTWAGVLVLVCVIVFVMGFSSGLGPAIWQVNELFALEVRSFAAMMGVCTCWGSNLIVSSTYLSMMKGITPAGTFGFYSALMGVAYVCVYLFYPEVSGMTLEEIKLVFKDGFGIKRSEKYLGREKEREKRRISMLLKPSGIRSNWSTSDHRVCSRG</sequence>